<evidence type="ECO:0000256" key="9">
    <source>
        <dbReference type="HAMAP-Rule" id="MF_00454"/>
    </source>
</evidence>
<dbReference type="Proteomes" id="UP000234857">
    <property type="component" value="Unassembled WGS sequence"/>
</dbReference>
<evidence type="ECO:0000256" key="5">
    <source>
        <dbReference type="ARBA" id="ARBA00023136"/>
    </source>
</evidence>
<name>A0A2N5ZFP4_MUIH1</name>
<evidence type="ECO:0000256" key="4">
    <source>
        <dbReference type="ARBA" id="ARBA00022989"/>
    </source>
</evidence>
<keyword evidence="4 9" id="KW-1133">Transmembrane helix</keyword>
<accession>A0A2N5ZFP4</accession>
<comment type="catalytic activity">
    <reaction evidence="8">
        <text>fluoride(in) = fluoride(out)</text>
        <dbReference type="Rhea" id="RHEA:76159"/>
        <dbReference type="ChEBI" id="CHEBI:17051"/>
    </reaction>
    <physiologicalReaction direction="left-to-right" evidence="8">
        <dbReference type="Rhea" id="RHEA:76160"/>
    </physiologicalReaction>
</comment>
<feature type="transmembrane region" description="Helical" evidence="9">
    <location>
        <begin position="32"/>
        <end position="53"/>
    </location>
</feature>
<dbReference type="NCBIfam" id="TIGR00494">
    <property type="entry name" value="crcB"/>
    <property type="match status" value="1"/>
</dbReference>
<dbReference type="Pfam" id="PF02537">
    <property type="entry name" value="CRCB"/>
    <property type="match status" value="1"/>
</dbReference>
<dbReference type="GO" id="GO:0005886">
    <property type="term" value="C:plasma membrane"/>
    <property type="evidence" value="ECO:0007669"/>
    <property type="project" value="UniProtKB-SubCell"/>
</dbReference>
<comment type="caution">
    <text evidence="10">The sequence shown here is derived from an EMBL/GenBank/DDBJ whole genome shotgun (WGS) entry which is preliminary data.</text>
</comment>
<evidence type="ECO:0000256" key="1">
    <source>
        <dbReference type="ARBA" id="ARBA00004651"/>
    </source>
</evidence>
<protein>
    <recommendedName>
        <fullName evidence="9">Fluoride-specific ion channel FluC</fullName>
    </recommendedName>
</protein>
<keyword evidence="6 9" id="KW-0407">Ion channel</keyword>
<keyword evidence="3 9" id="KW-0812">Transmembrane</keyword>
<keyword evidence="9" id="KW-0915">Sodium</keyword>
<comment type="subcellular location">
    <subcellularLocation>
        <location evidence="1 9">Cell membrane</location>
        <topology evidence="1 9">Multi-pass membrane protein</topology>
    </subcellularLocation>
</comment>
<keyword evidence="9" id="KW-0813">Transport</keyword>
<dbReference type="PANTHER" id="PTHR28259:SF1">
    <property type="entry name" value="FLUORIDE EXPORT PROTEIN 1-RELATED"/>
    <property type="match status" value="1"/>
</dbReference>
<proteinExistence type="inferred from homology"/>
<feature type="binding site" evidence="9">
    <location>
        <position position="76"/>
    </location>
    <ligand>
        <name>Na(+)</name>
        <dbReference type="ChEBI" id="CHEBI:29101"/>
        <note>structural</note>
    </ligand>
</feature>
<keyword evidence="9" id="KW-0406">Ion transport</keyword>
<evidence type="ECO:0000313" key="10">
    <source>
        <dbReference type="EMBL" id="PLX17527.1"/>
    </source>
</evidence>
<dbReference type="AlphaFoldDB" id="A0A2N5ZFP4"/>
<keyword evidence="2 9" id="KW-1003">Cell membrane</keyword>
<gene>
    <name evidence="9 10" type="primary">crcB</name>
    <name evidence="9" type="synonym">fluC</name>
    <name evidence="10" type="ORF">C0601_07150</name>
</gene>
<feature type="transmembrane region" description="Helical" evidence="9">
    <location>
        <begin position="65"/>
        <end position="89"/>
    </location>
</feature>
<comment type="similarity">
    <text evidence="7 9">Belongs to the fluoride channel Fluc/FEX (TC 1.A.43) family.</text>
</comment>
<dbReference type="EMBL" id="PKTG01000085">
    <property type="protein sequence ID" value="PLX17527.1"/>
    <property type="molecule type" value="Genomic_DNA"/>
</dbReference>
<evidence type="ECO:0000256" key="3">
    <source>
        <dbReference type="ARBA" id="ARBA00022692"/>
    </source>
</evidence>
<feature type="binding site" evidence="9">
    <location>
        <position position="73"/>
    </location>
    <ligand>
        <name>Na(+)</name>
        <dbReference type="ChEBI" id="CHEBI:29101"/>
        <note>structural</note>
    </ligand>
</feature>
<dbReference type="GO" id="GO:0062054">
    <property type="term" value="F:fluoride channel activity"/>
    <property type="evidence" value="ECO:0007669"/>
    <property type="project" value="UniProtKB-UniRule"/>
</dbReference>
<keyword evidence="5 9" id="KW-0472">Membrane</keyword>
<dbReference type="GO" id="GO:0140114">
    <property type="term" value="P:cellular detoxification of fluoride"/>
    <property type="evidence" value="ECO:0007669"/>
    <property type="project" value="UniProtKB-UniRule"/>
</dbReference>
<reference evidence="10 11" key="1">
    <citation type="submission" date="2017-11" db="EMBL/GenBank/DDBJ databases">
        <title>Genome-resolved metagenomics identifies genetic mobility, metabolic interactions, and unexpected diversity in perchlorate-reducing communities.</title>
        <authorList>
            <person name="Barnum T.P."/>
            <person name="Figueroa I.A."/>
            <person name="Carlstrom C.I."/>
            <person name="Lucas L.N."/>
            <person name="Engelbrektson A.L."/>
            <person name="Coates J.D."/>
        </authorList>
    </citation>
    <scope>NUCLEOTIDE SEQUENCE [LARGE SCALE GENOMIC DNA]</scope>
    <source>
        <strain evidence="10">BM706</strain>
    </source>
</reference>
<keyword evidence="9" id="KW-0479">Metal-binding</keyword>
<dbReference type="InterPro" id="IPR003691">
    <property type="entry name" value="FluC"/>
</dbReference>
<evidence type="ECO:0000256" key="6">
    <source>
        <dbReference type="ARBA" id="ARBA00023303"/>
    </source>
</evidence>
<evidence type="ECO:0000256" key="7">
    <source>
        <dbReference type="ARBA" id="ARBA00035120"/>
    </source>
</evidence>
<dbReference type="GO" id="GO:0046872">
    <property type="term" value="F:metal ion binding"/>
    <property type="evidence" value="ECO:0007669"/>
    <property type="project" value="UniProtKB-KW"/>
</dbReference>
<evidence type="ECO:0000256" key="8">
    <source>
        <dbReference type="ARBA" id="ARBA00035585"/>
    </source>
</evidence>
<dbReference type="PANTHER" id="PTHR28259">
    <property type="entry name" value="FLUORIDE EXPORT PROTEIN 1-RELATED"/>
    <property type="match status" value="1"/>
</dbReference>
<dbReference type="HAMAP" id="MF_00454">
    <property type="entry name" value="FluC"/>
    <property type="match status" value="1"/>
</dbReference>
<evidence type="ECO:0000256" key="2">
    <source>
        <dbReference type="ARBA" id="ARBA00022475"/>
    </source>
</evidence>
<feature type="transmembrane region" description="Helical" evidence="9">
    <location>
        <begin position="101"/>
        <end position="123"/>
    </location>
</feature>
<organism evidence="10 11">
    <name type="scientific">Muiribacterium halophilum</name>
    <dbReference type="NCBI Taxonomy" id="2053465"/>
    <lineage>
        <taxon>Bacteria</taxon>
        <taxon>Candidatus Muiribacteriota</taxon>
        <taxon>Candidatus Muiribacteriia</taxon>
        <taxon>Candidatus Muiribacteriales</taxon>
        <taxon>Candidatus Muiribacteriaceae</taxon>
        <taxon>Candidatus Muiribacterium</taxon>
    </lineage>
</organism>
<comment type="activity regulation">
    <text evidence="9">Na(+) is not transported, but it plays an essential structural role and its presence is essential for fluoride channel function.</text>
</comment>
<sequence length="124" mass="14134">MFFKNLIFVMLGGAFGAAIRYTANHFFDSDKFPYATLLVNITGCLLIGIFFFITEKSQYTFDLRLFLITGLLGALTTFSSYSFETFYLIRKAAYLKAGLNIFLNNSIGILMAFLGYRLSTLFFR</sequence>
<comment type="function">
    <text evidence="9">Fluoride-specific ion channel. Important for reducing fluoride concentration in the cell, thus reducing its toxicity.</text>
</comment>
<evidence type="ECO:0000313" key="11">
    <source>
        <dbReference type="Proteomes" id="UP000234857"/>
    </source>
</evidence>